<evidence type="ECO:0000256" key="2">
    <source>
        <dbReference type="ARBA" id="ARBA00012722"/>
    </source>
</evidence>
<dbReference type="InterPro" id="IPR018239">
    <property type="entry name" value="DNA_ligase_AS"/>
</dbReference>
<dbReference type="Proteomes" id="UP000262004">
    <property type="component" value="Chromosome"/>
</dbReference>
<dbReference type="FunFam" id="1.10.150.20:FF:000007">
    <property type="entry name" value="DNA ligase"/>
    <property type="match status" value="1"/>
</dbReference>
<dbReference type="SUPFAM" id="SSF52113">
    <property type="entry name" value="BRCT domain"/>
    <property type="match status" value="1"/>
</dbReference>
<comment type="caution">
    <text evidence="14">Lacks conserved residue(s) required for the propagation of feature annotation.</text>
</comment>
<organism evidence="17 18">
    <name type="scientific">Hydrogenophilus thermoluteolus</name>
    <name type="common">Pseudomonas hydrogenothermophila</name>
    <dbReference type="NCBI Taxonomy" id="297"/>
    <lineage>
        <taxon>Bacteria</taxon>
        <taxon>Pseudomonadati</taxon>
        <taxon>Pseudomonadota</taxon>
        <taxon>Hydrogenophilia</taxon>
        <taxon>Hydrogenophilales</taxon>
        <taxon>Hydrogenophilaceae</taxon>
        <taxon>Hydrogenophilus</taxon>
    </lineage>
</organism>
<dbReference type="OrthoDB" id="5298486at2"/>
<dbReference type="CDD" id="cd00114">
    <property type="entry name" value="LIGANc"/>
    <property type="match status" value="1"/>
</dbReference>
<dbReference type="Gene3D" id="3.30.470.30">
    <property type="entry name" value="DNA ligase/mRNA capping enzyme"/>
    <property type="match status" value="1"/>
</dbReference>
<dbReference type="SMART" id="SM00292">
    <property type="entry name" value="BRCT"/>
    <property type="match status" value="1"/>
</dbReference>
<evidence type="ECO:0000256" key="7">
    <source>
        <dbReference type="ARBA" id="ARBA00022763"/>
    </source>
</evidence>
<keyword evidence="9 14" id="KW-0460">Magnesium</keyword>
<evidence type="ECO:0000256" key="14">
    <source>
        <dbReference type="HAMAP-Rule" id="MF_01588"/>
    </source>
</evidence>
<dbReference type="PANTHER" id="PTHR23389:SF9">
    <property type="entry name" value="DNA LIGASE"/>
    <property type="match status" value="1"/>
</dbReference>
<dbReference type="InterPro" id="IPR004150">
    <property type="entry name" value="NAD_DNA_ligase_OB"/>
</dbReference>
<dbReference type="Gene3D" id="3.40.50.10190">
    <property type="entry name" value="BRCT domain"/>
    <property type="match status" value="1"/>
</dbReference>
<keyword evidence="14" id="KW-0464">Manganese</keyword>
<dbReference type="PIRSF" id="PIRSF001604">
    <property type="entry name" value="LigA"/>
    <property type="match status" value="1"/>
</dbReference>
<evidence type="ECO:0000256" key="10">
    <source>
        <dbReference type="ARBA" id="ARBA00023027"/>
    </source>
</evidence>
<dbReference type="PROSITE" id="PS50172">
    <property type="entry name" value="BRCT"/>
    <property type="match status" value="1"/>
</dbReference>
<dbReference type="RefSeq" id="WP_119335074.1">
    <property type="nucleotide sequence ID" value="NZ_AP018558.1"/>
</dbReference>
<dbReference type="SMART" id="SM00532">
    <property type="entry name" value="LIGANc"/>
    <property type="match status" value="1"/>
</dbReference>
<evidence type="ECO:0000256" key="3">
    <source>
        <dbReference type="ARBA" id="ARBA00013308"/>
    </source>
</evidence>
<evidence type="ECO:0000256" key="5">
    <source>
        <dbReference type="ARBA" id="ARBA00022705"/>
    </source>
</evidence>
<dbReference type="SUPFAM" id="SSF56091">
    <property type="entry name" value="DNA ligase/mRNA capping enzyme, catalytic domain"/>
    <property type="match status" value="1"/>
</dbReference>
<dbReference type="FunFam" id="1.10.150.20:FF:000006">
    <property type="entry name" value="DNA ligase"/>
    <property type="match status" value="1"/>
</dbReference>
<dbReference type="NCBIfam" id="NF005932">
    <property type="entry name" value="PRK07956.1"/>
    <property type="match status" value="1"/>
</dbReference>
<dbReference type="KEGG" id="htl:HPTL_1068"/>
<dbReference type="Gene3D" id="2.40.50.140">
    <property type="entry name" value="Nucleic acid-binding proteins"/>
    <property type="match status" value="1"/>
</dbReference>
<feature type="binding site" evidence="14">
    <location>
        <position position="440"/>
    </location>
    <ligand>
        <name>Zn(2+)</name>
        <dbReference type="ChEBI" id="CHEBI:29105"/>
    </ligand>
</feature>
<sequence length="707" mass="77678">MSLQRTRTIPDAVRERVATLRETIRRLDYAYYVRNEPLVPDAEYDRLFRELEALEAQYPELITPDSPTQRVGGAPAPEFREVTHELPMLSLANAFTPEEVLAFDRRCREGLGVPAVRYACEPKFDGVAISLLYENRVLTRAATRGDGFKGEEVTANARTIRTIPLRLPDEAPKLLEVRGEVVMTHADFAALNARQLAAGEKTFANPRNAASGSLRQLDPKVTAKRPLRFYAYQWVRAEGVDAAPETHSEALERLERFGFPVSEWRQTVVGAEALLDYYQKMLARRDQLPFDIDGVVYKVDAFAEQDRLGFVARAPRWAIAHKFPPQEAVTQLLAIDVQVGRTGALTPVARLAPVAVGGVTVANATLHNETFIRQQDIRIGDWVVVRRAGDVIPEIVRSLPERRRGTEQVFTLPSHCPVCGSHVERDPEKAIAYCTGGLYCPAQRKRAIEHFASRRAMNIEGLGEKLIAELVDREWVRNPADLYDPERISVDRLATLPRMGPKSAANLIAAIERSRHTTLPRFLYALGIRNVGEATAKDLARHFGSLDALIAATEADLMAVPEIGPIVAASIHQFFREPHNLEVIAALKRHGVTWLEGEPLAATSVSSQDAMPAPADPSEANRSHALAGLTFVLTGTLPTLTREAATALIEAHGGRVSGSVSKKTSYVVAGEAAGSKLAKAEALGIPILDEAGLRRLIAEKSNSTSSI</sequence>
<dbReference type="Pfam" id="PF14520">
    <property type="entry name" value="HHH_5"/>
    <property type="match status" value="1"/>
</dbReference>
<dbReference type="GO" id="GO:0006281">
    <property type="term" value="P:DNA repair"/>
    <property type="evidence" value="ECO:0007669"/>
    <property type="project" value="UniProtKB-KW"/>
</dbReference>
<reference evidence="17 18" key="1">
    <citation type="submission" date="2018-04" db="EMBL/GenBank/DDBJ databases">
        <title>Complete genome sequence of Hydrogenophilus thermoluteolus TH-1.</title>
        <authorList>
            <person name="Arai H."/>
        </authorList>
    </citation>
    <scope>NUCLEOTIDE SEQUENCE [LARGE SCALE GENOMIC DNA]</scope>
    <source>
        <strain evidence="17 18">TH-1</strain>
    </source>
</reference>
<proteinExistence type="inferred from homology"/>
<comment type="cofactor">
    <cofactor evidence="14">
        <name>Mg(2+)</name>
        <dbReference type="ChEBI" id="CHEBI:18420"/>
    </cofactor>
    <cofactor evidence="14">
        <name>Mn(2+)</name>
        <dbReference type="ChEBI" id="CHEBI:29035"/>
    </cofactor>
</comment>
<dbReference type="PROSITE" id="PS01056">
    <property type="entry name" value="DNA_LIGASE_N2"/>
    <property type="match status" value="1"/>
</dbReference>
<dbReference type="SUPFAM" id="SSF50249">
    <property type="entry name" value="Nucleic acid-binding proteins"/>
    <property type="match status" value="1"/>
</dbReference>
<evidence type="ECO:0000256" key="1">
    <source>
        <dbReference type="ARBA" id="ARBA00004067"/>
    </source>
</evidence>
<comment type="similarity">
    <text evidence="13 14">Belongs to the NAD-dependent DNA ligase family. LigA subfamily.</text>
</comment>
<dbReference type="GO" id="GO:0046872">
    <property type="term" value="F:metal ion binding"/>
    <property type="evidence" value="ECO:0007669"/>
    <property type="project" value="UniProtKB-KW"/>
</dbReference>
<dbReference type="Pfam" id="PF01653">
    <property type="entry name" value="DNA_ligase_aden"/>
    <property type="match status" value="1"/>
</dbReference>
<dbReference type="SMART" id="SM00278">
    <property type="entry name" value="HhH1"/>
    <property type="match status" value="4"/>
</dbReference>
<dbReference type="SUPFAM" id="SSF47781">
    <property type="entry name" value="RuvA domain 2-like"/>
    <property type="match status" value="1"/>
</dbReference>
<dbReference type="AlphaFoldDB" id="A0A2Z6DYE3"/>
<dbReference type="PROSITE" id="PS01055">
    <property type="entry name" value="DNA_LIGASE_N1"/>
    <property type="match status" value="1"/>
</dbReference>
<dbReference type="Gene3D" id="1.10.287.610">
    <property type="entry name" value="Helix hairpin bin"/>
    <property type="match status" value="1"/>
</dbReference>
<feature type="binding site" evidence="14">
    <location>
        <begin position="41"/>
        <end position="45"/>
    </location>
    <ligand>
        <name>NAD(+)</name>
        <dbReference type="ChEBI" id="CHEBI:57540"/>
    </ligand>
</feature>
<evidence type="ECO:0000256" key="9">
    <source>
        <dbReference type="ARBA" id="ARBA00022842"/>
    </source>
</evidence>
<dbReference type="InterPro" id="IPR012340">
    <property type="entry name" value="NA-bd_OB-fold"/>
</dbReference>
<evidence type="ECO:0000256" key="11">
    <source>
        <dbReference type="ARBA" id="ARBA00023204"/>
    </source>
</evidence>
<dbReference type="FunFam" id="2.40.50.140:FF:000012">
    <property type="entry name" value="DNA ligase"/>
    <property type="match status" value="1"/>
</dbReference>
<feature type="binding site" evidence="14">
    <location>
        <position position="180"/>
    </location>
    <ligand>
        <name>NAD(+)</name>
        <dbReference type="ChEBI" id="CHEBI:57540"/>
    </ligand>
</feature>
<dbReference type="HAMAP" id="MF_01588">
    <property type="entry name" value="DNA_ligase_A"/>
    <property type="match status" value="1"/>
</dbReference>
<dbReference type="Gene3D" id="1.10.150.20">
    <property type="entry name" value="5' to 3' exonuclease, C-terminal subdomain"/>
    <property type="match status" value="2"/>
</dbReference>
<evidence type="ECO:0000313" key="17">
    <source>
        <dbReference type="EMBL" id="BBD77332.1"/>
    </source>
</evidence>
<protein>
    <recommendedName>
        <fullName evidence="3 14">DNA ligase</fullName>
        <ecNumber evidence="2 14">6.5.1.2</ecNumber>
    </recommendedName>
    <alternativeName>
        <fullName evidence="14">Polydeoxyribonucleotide synthase [NAD(+)]</fullName>
    </alternativeName>
</protein>
<dbReference type="FunFam" id="3.30.470.30:FF:000001">
    <property type="entry name" value="DNA ligase"/>
    <property type="match status" value="1"/>
</dbReference>
<dbReference type="Pfam" id="PF12826">
    <property type="entry name" value="HHH_2"/>
    <property type="match status" value="1"/>
</dbReference>
<feature type="domain" description="BRCT" evidence="16">
    <location>
        <begin position="621"/>
        <end position="701"/>
    </location>
</feature>
<evidence type="ECO:0000313" key="18">
    <source>
        <dbReference type="Proteomes" id="UP000262004"/>
    </source>
</evidence>
<dbReference type="InterPro" id="IPR004149">
    <property type="entry name" value="Znf_DNAligase_C4"/>
</dbReference>
<evidence type="ECO:0000256" key="6">
    <source>
        <dbReference type="ARBA" id="ARBA00022723"/>
    </source>
</evidence>
<dbReference type="GO" id="GO:0006260">
    <property type="term" value="P:DNA replication"/>
    <property type="evidence" value="ECO:0007669"/>
    <property type="project" value="UniProtKB-KW"/>
</dbReference>
<feature type="binding site" evidence="14">
    <location>
        <position position="121"/>
    </location>
    <ligand>
        <name>NAD(+)</name>
        <dbReference type="ChEBI" id="CHEBI:57540"/>
    </ligand>
</feature>
<dbReference type="Pfam" id="PF00533">
    <property type="entry name" value="BRCT"/>
    <property type="match status" value="1"/>
</dbReference>
<evidence type="ECO:0000259" key="16">
    <source>
        <dbReference type="PROSITE" id="PS50172"/>
    </source>
</evidence>
<evidence type="ECO:0000256" key="4">
    <source>
        <dbReference type="ARBA" id="ARBA00022598"/>
    </source>
</evidence>
<feature type="binding site" evidence="14">
    <location>
        <position position="419"/>
    </location>
    <ligand>
        <name>Zn(2+)</name>
        <dbReference type="ChEBI" id="CHEBI:29105"/>
    </ligand>
</feature>
<keyword evidence="8 14" id="KW-0862">Zinc</keyword>
<dbReference type="InterPro" id="IPR013840">
    <property type="entry name" value="DNAligase_N"/>
</dbReference>
<dbReference type="EMBL" id="AP018558">
    <property type="protein sequence ID" value="BBD77332.1"/>
    <property type="molecule type" value="Genomic_DNA"/>
</dbReference>
<keyword evidence="10 14" id="KW-0520">NAD</keyword>
<evidence type="ECO:0000256" key="15">
    <source>
        <dbReference type="RuleBase" id="RU000618"/>
    </source>
</evidence>
<feature type="binding site" evidence="14">
    <location>
        <position position="416"/>
    </location>
    <ligand>
        <name>Zn(2+)</name>
        <dbReference type="ChEBI" id="CHEBI:29105"/>
    </ligand>
</feature>
<dbReference type="InterPro" id="IPR001679">
    <property type="entry name" value="DNA_ligase"/>
</dbReference>
<dbReference type="FunFam" id="1.10.287.610:FF:000002">
    <property type="entry name" value="DNA ligase"/>
    <property type="match status" value="1"/>
</dbReference>
<evidence type="ECO:0000256" key="12">
    <source>
        <dbReference type="ARBA" id="ARBA00034005"/>
    </source>
</evidence>
<dbReference type="InterPro" id="IPR033136">
    <property type="entry name" value="DNA_ligase_CS"/>
</dbReference>
<keyword evidence="6 14" id="KW-0479">Metal-binding</keyword>
<dbReference type="InterPro" id="IPR010994">
    <property type="entry name" value="RuvA_2-like"/>
</dbReference>
<keyword evidence="4 14" id="KW-0436">Ligase</keyword>
<evidence type="ECO:0000256" key="13">
    <source>
        <dbReference type="ARBA" id="ARBA00060881"/>
    </source>
</evidence>
<keyword evidence="11 14" id="KW-0234">DNA repair</keyword>
<feature type="binding site" evidence="14">
    <location>
        <position position="144"/>
    </location>
    <ligand>
        <name>NAD(+)</name>
        <dbReference type="ChEBI" id="CHEBI:57540"/>
    </ligand>
</feature>
<dbReference type="Pfam" id="PF03119">
    <property type="entry name" value="DNA_ligase_ZBD"/>
    <property type="match status" value="1"/>
</dbReference>
<dbReference type="EC" id="6.5.1.2" evidence="2 14"/>
<feature type="binding site" evidence="14">
    <location>
        <position position="322"/>
    </location>
    <ligand>
        <name>NAD(+)</name>
        <dbReference type="ChEBI" id="CHEBI:57540"/>
    </ligand>
</feature>
<dbReference type="InterPro" id="IPR001357">
    <property type="entry name" value="BRCT_dom"/>
</dbReference>
<keyword evidence="18" id="KW-1185">Reference proteome</keyword>
<name>A0A2Z6DYE3_HYDTE</name>
<keyword evidence="7 14" id="KW-0227">DNA damage</keyword>
<dbReference type="InterPro" id="IPR036420">
    <property type="entry name" value="BRCT_dom_sf"/>
</dbReference>
<feature type="binding site" evidence="14">
    <location>
        <position position="298"/>
    </location>
    <ligand>
        <name>NAD(+)</name>
        <dbReference type="ChEBI" id="CHEBI:57540"/>
    </ligand>
</feature>
<dbReference type="NCBIfam" id="TIGR00575">
    <property type="entry name" value="dnlj"/>
    <property type="match status" value="1"/>
</dbReference>
<keyword evidence="5 14" id="KW-0235">DNA replication</keyword>
<feature type="active site" description="N6-AMP-lysine intermediate" evidence="14">
    <location>
        <position position="123"/>
    </location>
</feature>
<dbReference type="Gene3D" id="6.20.10.30">
    <property type="match status" value="1"/>
</dbReference>
<dbReference type="InterPro" id="IPR041663">
    <property type="entry name" value="DisA/LigA_HHH"/>
</dbReference>
<comment type="catalytic activity">
    <reaction evidence="12 14 15">
        <text>NAD(+) + (deoxyribonucleotide)n-3'-hydroxyl + 5'-phospho-(deoxyribonucleotide)m = (deoxyribonucleotide)n+m + AMP + beta-nicotinamide D-nucleotide.</text>
        <dbReference type="EC" id="6.5.1.2"/>
    </reaction>
</comment>
<dbReference type="GO" id="GO:0003677">
    <property type="term" value="F:DNA binding"/>
    <property type="evidence" value="ECO:0007669"/>
    <property type="project" value="InterPro"/>
</dbReference>
<dbReference type="GO" id="GO:0003911">
    <property type="term" value="F:DNA ligase (NAD+) activity"/>
    <property type="evidence" value="ECO:0007669"/>
    <property type="project" value="UniProtKB-UniRule"/>
</dbReference>
<evidence type="ECO:0000256" key="8">
    <source>
        <dbReference type="ARBA" id="ARBA00022833"/>
    </source>
</evidence>
<dbReference type="PANTHER" id="PTHR23389">
    <property type="entry name" value="CHROMOSOME TRANSMISSION FIDELITY FACTOR 18"/>
    <property type="match status" value="1"/>
</dbReference>
<dbReference type="GO" id="GO:0005829">
    <property type="term" value="C:cytosol"/>
    <property type="evidence" value="ECO:0007669"/>
    <property type="project" value="TreeGrafter"/>
</dbReference>
<dbReference type="InterPro" id="IPR013839">
    <property type="entry name" value="DNAligase_adenylation"/>
</dbReference>
<feature type="binding site" evidence="14">
    <location>
        <begin position="90"/>
        <end position="91"/>
    </location>
    <ligand>
        <name>NAD(+)</name>
        <dbReference type="ChEBI" id="CHEBI:57540"/>
    </ligand>
</feature>
<accession>A0A2Z6DYE3</accession>
<dbReference type="InterPro" id="IPR003583">
    <property type="entry name" value="Hlx-hairpin-Hlx_DNA-bd_motif"/>
</dbReference>
<dbReference type="Pfam" id="PF03120">
    <property type="entry name" value="OB_DNA_ligase"/>
    <property type="match status" value="1"/>
</dbReference>
<comment type="function">
    <text evidence="1 14">DNA ligase that catalyzes the formation of phosphodiester linkages between 5'-phosphoryl and 3'-hydroxyl groups in double-stranded DNA using NAD as a coenzyme and as the energy source for the reaction. It is essential for DNA replication and repair of damaged DNA.</text>
</comment>
<gene>
    <name evidence="14 17" type="primary">ligA</name>
    <name evidence="17" type="ORF">HPTL_1068</name>
</gene>